<sequence>MDSGIQGSSSWKRDSTGVLTGTFKGSIEVLTQLTLMLDPASNLLAEGAINQANSASIIDEEESLSGVGELLKDYFPNFLPDRYGRVFHPQEILHEIIAEVIIQEMGTSNLLSNGFPAILDDPGSDSCSYDPSNPSGGGQQIALASYTNPLGDPAAWEQLISYDSGKLSILVANVLNGPDYMIDAYVWTSYLKISTHKFKTRLGSGDLADWASQIEQDVDKWYELYPGNIGGIFFDKGWPECGPDNIYSEFYAHINAYTKRQHPGAYIVLNSGSPMAQCFENTMDTLLTFENSYEAYKTIFTENDWTPKDDRKIWHIVYDVPQDKIEEVAALALSRHAGYLEMTDDVDPPNPYDNVPNDAYMQTAMNIVAGGKVRKDAAAALKSSYVAGPPDANVIASDYTSVTITWSP</sequence>
<dbReference type="Proteomes" id="UP000664132">
    <property type="component" value="Unassembled WGS sequence"/>
</dbReference>
<dbReference type="AlphaFoldDB" id="A0A8H7W426"/>
<dbReference type="EMBL" id="JAFJYH010000464">
    <property type="protein sequence ID" value="KAG4411538.1"/>
    <property type="molecule type" value="Genomic_DNA"/>
</dbReference>
<gene>
    <name evidence="1" type="ORF">IFR04_015328</name>
</gene>
<dbReference type="PANTHER" id="PTHR35040">
    <property type="match status" value="1"/>
</dbReference>
<organism evidence="1 2">
    <name type="scientific">Cadophora malorum</name>
    <dbReference type="NCBI Taxonomy" id="108018"/>
    <lineage>
        <taxon>Eukaryota</taxon>
        <taxon>Fungi</taxon>
        <taxon>Dikarya</taxon>
        <taxon>Ascomycota</taxon>
        <taxon>Pezizomycotina</taxon>
        <taxon>Leotiomycetes</taxon>
        <taxon>Helotiales</taxon>
        <taxon>Ploettnerulaceae</taxon>
        <taxon>Cadophora</taxon>
    </lineage>
</organism>
<dbReference type="InterPro" id="IPR021986">
    <property type="entry name" value="Spherulin4"/>
</dbReference>
<proteinExistence type="predicted"/>
<dbReference type="Pfam" id="PF12138">
    <property type="entry name" value="Spherulin4"/>
    <property type="match status" value="1"/>
</dbReference>
<evidence type="ECO:0000313" key="2">
    <source>
        <dbReference type="Proteomes" id="UP000664132"/>
    </source>
</evidence>
<keyword evidence="2" id="KW-1185">Reference proteome</keyword>
<accession>A0A8H7W426</accession>
<protein>
    <submittedName>
        <fullName evidence="1">Uncharacterized protein</fullName>
    </submittedName>
</protein>
<dbReference type="OrthoDB" id="1896086at2759"/>
<comment type="caution">
    <text evidence="1">The sequence shown here is derived from an EMBL/GenBank/DDBJ whole genome shotgun (WGS) entry which is preliminary data.</text>
</comment>
<name>A0A8H7W426_9HELO</name>
<reference evidence="1" key="1">
    <citation type="submission" date="2021-02" db="EMBL/GenBank/DDBJ databases">
        <title>Genome sequence Cadophora malorum strain M34.</title>
        <authorList>
            <person name="Stefanovic E."/>
            <person name="Vu D."/>
            <person name="Scully C."/>
            <person name="Dijksterhuis J."/>
            <person name="Roader J."/>
            <person name="Houbraken J."/>
        </authorList>
    </citation>
    <scope>NUCLEOTIDE SEQUENCE</scope>
    <source>
        <strain evidence="1">M34</strain>
    </source>
</reference>
<evidence type="ECO:0000313" key="1">
    <source>
        <dbReference type="EMBL" id="KAG4411538.1"/>
    </source>
</evidence>
<dbReference type="PANTHER" id="PTHR35040:SF7">
    <property type="entry name" value="FIBRONECTIN TYPE-III DOMAIN-CONTAINING PROTEIN-RELATED"/>
    <property type="match status" value="1"/>
</dbReference>